<dbReference type="InterPro" id="IPR011989">
    <property type="entry name" value="ARM-like"/>
</dbReference>
<evidence type="ECO:0008006" key="4">
    <source>
        <dbReference type="Google" id="ProtNLM"/>
    </source>
</evidence>
<dbReference type="FunFam" id="1.25.10.10:FF:000661">
    <property type="entry name" value="Cell differentiation family, Rcd1-like containing protein"/>
    <property type="match status" value="1"/>
</dbReference>
<protein>
    <recommendedName>
        <fullName evidence="4">Cell differentiation protein rcd1</fullName>
    </recommendedName>
</protein>
<organism evidence="2 3">
    <name type="scientific">Solanum stoloniferum</name>
    <dbReference type="NCBI Taxonomy" id="62892"/>
    <lineage>
        <taxon>Eukaryota</taxon>
        <taxon>Viridiplantae</taxon>
        <taxon>Streptophyta</taxon>
        <taxon>Embryophyta</taxon>
        <taxon>Tracheophyta</taxon>
        <taxon>Spermatophyta</taxon>
        <taxon>Magnoliopsida</taxon>
        <taxon>eudicotyledons</taxon>
        <taxon>Gunneridae</taxon>
        <taxon>Pentapetalae</taxon>
        <taxon>asterids</taxon>
        <taxon>lamiids</taxon>
        <taxon>Solanales</taxon>
        <taxon>Solanaceae</taxon>
        <taxon>Solanoideae</taxon>
        <taxon>Solaneae</taxon>
        <taxon>Solanum</taxon>
    </lineage>
</organism>
<name>A0ABD2UKN4_9SOLN</name>
<comment type="similarity">
    <text evidence="1">Belongs to the CNOT9 family.</text>
</comment>
<dbReference type="Pfam" id="PF04078">
    <property type="entry name" value="Rcd1"/>
    <property type="match status" value="1"/>
</dbReference>
<feature type="non-terminal residue" evidence="2">
    <location>
        <position position="1"/>
    </location>
</feature>
<dbReference type="SUPFAM" id="SSF48371">
    <property type="entry name" value="ARM repeat"/>
    <property type="match status" value="1"/>
</dbReference>
<dbReference type="EMBL" id="JBJKTR010000005">
    <property type="protein sequence ID" value="KAL3368970.1"/>
    <property type="molecule type" value="Genomic_DNA"/>
</dbReference>
<proteinExistence type="inferred from homology"/>
<evidence type="ECO:0000256" key="1">
    <source>
        <dbReference type="ARBA" id="ARBA00006385"/>
    </source>
</evidence>
<sequence>LHFPRVYIYKYLLSVSFINSYTHTVKKKRNKKVKIFCNRFLEMSNPSERCYRTEQLIMNLRESSIREAVLIELNNFIIEQSTEAMRMDLGFHLWNSELTLTILLQEVVAVYPKLLDPTLTMTECTRLCNALNVIQCVASHPDARIGLLKANIPYFLNPFLRISENVMRPLRFVTLSILNLISALAKFDESYGQEILLLLLDTQVVPLCMHCILRGDQLIRKVATLILMKILMQEKGLKYCCALPARFLLVIQVLHQLVDTFTSEIPCSQQLKYVVQCCLSLSRVAWVGGVYDTVRTNFPKQLIDNTFGIITRDDPEIPNMLHQLVLNLTRQPPQ</sequence>
<dbReference type="AlphaFoldDB" id="A0ABD2UKN4"/>
<dbReference type="PANTHER" id="PTHR12262">
    <property type="entry name" value="CCR4-NOT TRANSCRIPTION COMPLEX SUBUNIT 9"/>
    <property type="match status" value="1"/>
</dbReference>
<dbReference type="Gene3D" id="1.25.10.10">
    <property type="entry name" value="Leucine-rich Repeat Variant"/>
    <property type="match status" value="1"/>
</dbReference>
<dbReference type="InterPro" id="IPR016024">
    <property type="entry name" value="ARM-type_fold"/>
</dbReference>
<accession>A0ABD2UKN4</accession>
<evidence type="ECO:0000313" key="3">
    <source>
        <dbReference type="Proteomes" id="UP001627284"/>
    </source>
</evidence>
<gene>
    <name evidence="2" type="ORF">AABB24_009665</name>
</gene>
<dbReference type="Proteomes" id="UP001627284">
    <property type="component" value="Unassembled WGS sequence"/>
</dbReference>
<evidence type="ECO:0000313" key="2">
    <source>
        <dbReference type="EMBL" id="KAL3368970.1"/>
    </source>
</evidence>
<dbReference type="InterPro" id="IPR007216">
    <property type="entry name" value="CNOT9"/>
</dbReference>
<reference evidence="2 3" key="1">
    <citation type="submission" date="2024-05" db="EMBL/GenBank/DDBJ databases">
        <title>De novo assembly of an allotetraploid wild potato.</title>
        <authorList>
            <person name="Hosaka A.J."/>
        </authorList>
    </citation>
    <scope>NUCLEOTIDE SEQUENCE [LARGE SCALE GENOMIC DNA]</scope>
    <source>
        <tissue evidence="2">Young leaves</tissue>
    </source>
</reference>
<comment type="caution">
    <text evidence="2">The sequence shown here is derived from an EMBL/GenBank/DDBJ whole genome shotgun (WGS) entry which is preliminary data.</text>
</comment>
<keyword evidence="3" id="KW-1185">Reference proteome</keyword>